<evidence type="ECO:0000256" key="2">
    <source>
        <dbReference type="SAM" id="SignalP"/>
    </source>
</evidence>
<evidence type="ECO:0000313" key="3">
    <source>
        <dbReference type="EMBL" id="RBP45204.1"/>
    </source>
</evidence>
<evidence type="ECO:0000256" key="1">
    <source>
        <dbReference type="SAM" id="Phobius"/>
    </source>
</evidence>
<organism evidence="3 4">
    <name type="scientific">Roseimicrobium gellanilyticum</name>
    <dbReference type="NCBI Taxonomy" id="748857"/>
    <lineage>
        <taxon>Bacteria</taxon>
        <taxon>Pseudomonadati</taxon>
        <taxon>Verrucomicrobiota</taxon>
        <taxon>Verrucomicrobiia</taxon>
        <taxon>Verrucomicrobiales</taxon>
        <taxon>Verrucomicrobiaceae</taxon>
        <taxon>Roseimicrobium</taxon>
    </lineage>
</organism>
<protein>
    <submittedName>
        <fullName evidence="3">Uncharacterized protein</fullName>
    </submittedName>
</protein>
<proteinExistence type="predicted"/>
<dbReference type="RefSeq" id="WP_113958337.1">
    <property type="nucleotide sequence ID" value="NZ_QNRR01000003.1"/>
</dbReference>
<sequence length="87" mass="9612">MKHILLKIIIVFLLAATIPPAHGGWFDKKEDPTQKRLVQVEQELTQQRKTNDSLSAIIGVLGVGCVLLLVIGTALGAKVRRQHDHQP</sequence>
<feature type="chain" id="PRO_5016891914" evidence="2">
    <location>
        <begin position="24"/>
        <end position="87"/>
    </location>
</feature>
<keyword evidence="1" id="KW-0472">Membrane</keyword>
<keyword evidence="4" id="KW-1185">Reference proteome</keyword>
<evidence type="ECO:0000313" key="4">
    <source>
        <dbReference type="Proteomes" id="UP000253426"/>
    </source>
</evidence>
<gene>
    <name evidence="3" type="ORF">DES53_103202</name>
</gene>
<keyword evidence="1" id="KW-1133">Transmembrane helix</keyword>
<reference evidence="3 4" key="1">
    <citation type="submission" date="2018-06" db="EMBL/GenBank/DDBJ databases">
        <title>Genomic Encyclopedia of Type Strains, Phase IV (KMG-IV): sequencing the most valuable type-strain genomes for metagenomic binning, comparative biology and taxonomic classification.</title>
        <authorList>
            <person name="Goeker M."/>
        </authorList>
    </citation>
    <scope>NUCLEOTIDE SEQUENCE [LARGE SCALE GENOMIC DNA]</scope>
    <source>
        <strain evidence="3 4">DSM 25532</strain>
    </source>
</reference>
<dbReference type="EMBL" id="QNRR01000003">
    <property type="protein sequence ID" value="RBP45204.1"/>
    <property type="molecule type" value="Genomic_DNA"/>
</dbReference>
<name>A0A366HQ14_9BACT</name>
<dbReference type="Proteomes" id="UP000253426">
    <property type="component" value="Unassembled WGS sequence"/>
</dbReference>
<accession>A0A366HQ14</accession>
<comment type="caution">
    <text evidence="3">The sequence shown here is derived from an EMBL/GenBank/DDBJ whole genome shotgun (WGS) entry which is preliminary data.</text>
</comment>
<keyword evidence="1" id="KW-0812">Transmembrane</keyword>
<feature type="signal peptide" evidence="2">
    <location>
        <begin position="1"/>
        <end position="23"/>
    </location>
</feature>
<keyword evidence="2" id="KW-0732">Signal</keyword>
<feature type="transmembrane region" description="Helical" evidence="1">
    <location>
        <begin position="54"/>
        <end position="77"/>
    </location>
</feature>
<dbReference type="AlphaFoldDB" id="A0A366HQ14"/>